<proteinExistence type="predicted"/>
<evidence type="ECO:0000313" key="1">
    <source>
        <dbReference type="EMBL" id="CAF2060083.1"/>
    </source>
</evidence>
<dbReference type="AlphaFoldDB" id="A0A816QF97"/>
<accession>A0A816QF97</accession>
<evidence type="ECO:0000313" key="2">
    <source>
        <dbReference type="Proteomes" id="UP000663856"/>
    </source>
</evidence>
<comment type="caution">
    <text evidence="1">The sequence shown here is derived from an EMBL/GenBank/DDBJ whole genome shotgun (WGS) entry which is preliminary data.</text>
</comment>
<reference evidence="1" key="1">
    <citation type="submission" date="2021-02" db="EMBL/GenBank/DDBJ databases">
        <authorList>
            <person name="Nowell W R."/>
        </authorList>
    </citation>
    <scope>NUCLEOTIDE SEQUENCE</scope>
</reference>
<sequence>MNIVENSDKKMNSVLLRIDPLYIAGYRLTFYRVSKPEVLRNVKYDRCYCNRCYSLSSKDTFIVAGKTYAIPRGWTRFGVYVDETFAKHHDVWKTWVNSYHGTSIESVKSIVEHRQLLLPRDTTMEGEQWRIREGHIPGEHYFFYYSNNEIRSACLSETVGARRRQETICPHRPNDEIEWKTQHRATIMPYALMLCLDNKSDSKVDTKEISTRLETIHSGSIKMLLAVTLYFVSDALVSQAVTTLFENIFPQ</sequence>
<name>A0A816QF97_9BILA</name>
<dbReference type="EMBL" id="CAJNRF010004469">
    <property type="protein sequence ID" value="CAF2060083.1"/>
    <property type="molecule type" value="Genomic_DNA"/>
</dbReference>
<dbReference type="Proteomes" id="UP000663856">
    <property type="component" value="Unassembled WGS sequence"/>
</dbReference>
<protein>
    <submittedName>
        <fullName evidence="1">Uncharacterized protein</fullName>
    </submittedName>
</protein>
<organism evidence="1 2">
    <name type="scientific">Rotaria magnacalcarata</name>
    <dbReference type="NCBI Taxonomy" id="392030"/>
    <lineage>
        <taxon>Eukaryota</taxon>
        <taxon>Metazoa</taxon>
        <taxon>Spiralia</taxon>
        <taxon>Gnathifera</taxon>
        <taxon>Rotifera</taxon>
        <taxon>Eurotatoria</taxon>
        <taxon>Bdelloidea</taxon>
        <taxon>Philodinida</taxon>
        <taxon>Philodinidae</taxon>
        <taxon>Rotaria</taxon>
    </lineage>
</organism>
<gene>
    <name evidence="1" type="ORF">WKI299_LOCUS11960</name>
</gene>